<dbReference type="Proteomes" id="UP001295444">
    <property type="component" value="Chromosome 01"/>
</dbReference>
<protein>
    <submittedName>
        <fullName evidence="1">Uncharacterized protein</fullName>
    </submittedName>
</protein>
<dbReference type="EMBL" id="OW240912">
    <property type="protein sequence ID" value="CAH2223742.1"/>
    <property type="molecule type" value="Genomic_DNA"/>
</dbReference>
<keyword evidence="2" id="KW-1185">Reference proteome</keyword>
<name>A0AAD1VQ41_PELCU</name>
<evidence type="ECO:0000313" key="2">
    <source>
        <dbReference type="Proteomes" id="UP001295444"/>
    </source>
</evidence>
<gene>
    <name evidence="1" type="ORF">PECUL_23A012056</name>
</gene>
<organism evidence="1 2">
    <name type="scientific">Pelobates cultripes</name>
    <name type="common">Western spadefoot toad</name>
    <dbReference type="NCBI Taxonomy" id="61616"/>
    <lineage>
        <taxon>Eukaryota</taxon>
        <taxon>Metazoa</taxon>
        <taxon>Chordata</taxon>
        <taxon>Craniata</taxon>
        <taxon>Vertebrata</taxon>
        <taxon>Euteleostomi</taxon>
        <taxon>Amphibia</taxon>
        <taxon>Batrachia</taxon>
        <taxon>Anura</taxon>
        <taxon>Pelobatoidea</taxon>
        <taxon>Pelobatidae</taxon>
        <taxon>Pelobates</taxon>
    </lineage>
</organism>
<evidence type="ECO:0000313" key="1">
    <source>
        <dbReference type="EMBL" id="CAH2223742.1"/>
    </source>
</evidence>
<proteinExistence type="predicted"/>
<reference evidence="1" key="1">
    <citation type="submission" date="2022-03" db="EMBL/GenBank/DDBJ databases">
        <authorList>
            <person name="Alioto T."/>
            <person name="Alioto T."/>
            <person name="Gomez Garrido J."/>
        </authorList>
    </citation>
    <scope>NUCLEOTIDE SEQUENCE</scope>
</reference>
<feature type="non-terminal residue" evidence="1">
    <location>
        <position position="1"/>
    </location>
</feature>
<accession>A0AAD1VQ41</accession>
<sequence>DQTFTTTLTEALTSYFQTNDTPDVHPTTVWQAHKAVIRGLLISRASFLKKKAQQEHLHLLCTLRDATAANIVDPSPQLAQTIHDTTTSINNMAISKTAHILHKLKQKTYSQGNKA</sequence>
<dbReference type="AlphaFoldDB" id="A0AAD1VQ41"/>
<feature type="non-terminal residue" evidence="1">
    <location>
        <position position="115"/>
    </location>
</feature>